<organism evidence="9 10">
    <name type="scientific">Penicillium angulare</name>
    <dbReference type="NCBI Taxonomy" id="116970"/>
    <lineage>
        <taxon>Eukaryota</taxon>
        <taxon>Fungi</taxon>
        <taxon>Dikarya</taxon>
        <taxon>Ascomycota</taxon>
        <taxon>Pezizomycotina</taxon>
        <taxon>Eurotiomycetes</taxon>
        <taxon>Eurotiomycetidae</taxon>
        <taxon>Eurotiales</taxon>
        <taxon>Aspergillaceae</taxon>
        <taxon>Penicillium</taxon>
    </lineage>
</organism>
<keyword evidence="5 7" id="KW-1133">Transmembrane helix</keyword>
<keyword evidence="3" id="KW-0813">Transport</keyword>
<evidence type="ECO:0000256" key="2">
    <source>
        <dbReference type="ARBA" id="ARBA00006829"/>
    </source>
</evidence>
<dbReference type="Pfam" id="PF07690">
    <property type="entry name" value="MFS_1"/>
    <property type="match status" value="1"/>
</dbReference>
<evidence type="ECO:0000256" key="3">
    <source>
        <dbReference type="ARBA" id="ARBA00022448"/>
    </source>
</evidence>
<dbReference type="InterPro" id="IPR011701">
    <property type="entry name" value="MFS"/>
</dbReference>
<keyword evidence="4 7" id="KW-0812">Transmembrane</keyword>
<dbReference type="EMBL" id="JAPQKH010000003">
    <property type="protein sequence ID" value="KAJ5108563.1"/>
    <property type="molecule type" value="Genomic_DNA"/>
</dbReference>
<dbReference type="PANTHER" id="PTHR23506:SF35">
    <property type="entry name" value="MAJOR FACILITATOR SUPERFAMILY (MFS) PROFILE DOMAIN-CONTAINING PROTEIN-RELATED"/>
    <property type="match status" value="1"/>
</dbReference>
<feature type="transmembrane region" description="Helical" evidence="7">
    <location>
        <begin position="121"/>
        <end position="139"/>
    </location>
</feature>
<comment type="similarity">
    <text evidence="2">Belongs to the major facilitator superfamily. Vesicular transporter family.</text>
</comment>
<feature type="transmembrane region" description="Helical" evidence="7">
    <location>
        <begin position="293"/>
        <end position="315"/>
    </location>
</feature>
<dbReference type="PANTHER" id="PTHR23506">
    <property type="entry name" value="GH10249P"/>
    <property type="match status" value="1"/>
</dbReference>
<name>A0A9W9FY18_9EURO</name>
<accession>A0A9W9FY18</accession>
<comment type="subcellular location">
    <subcellularLocation>
        <location evidence="1">Membrane</location>
        <topology evidence="1">Multi-pass membrane protein</topology>
    </subcellularLocation>
</comment>
<dbReference type="InterPro" id="IPR020846">
    <property type="entry name" value="MFS_dom"/>
</dbReference>
<dbReference type="OrthoDB" id="5086884at2759"/>
<feature type="transmembrane region" description="Helical" evidence="7">
    <location>
        <begin position="454"/>
        <end position="482"/>
    </location>
</feature>
<evidence type="ECO:0000256" key="7">
    <source>
        <dbReference type="SAM" id="Phobius"/>
    </source>
</evidence>
<feature type="non-terminal residue" evidence="9">
    <location>
        <position position="1"/>
    </location>
</feature>
<feature type="transmembrane region" description="Helical" evidence="7">
    <location>
        <begin position="93"/>
        <end position="115"/>
    </location>
</feature>
<dbReference type="InterPro" id="IPR001958">
    <property type="entry name" value="Tet-R_TetA/multi-R_MdtG-like"/>
</dbReference>
<keyword evidence="10" id="KW-1185">Reference proteome</keyword>
<dbReference type="Proteomes" id="UP001149165">
    <property type="component" value="Unassembled WGS sequence"/>
</dbReference>
<comment type="caution">
    <text evidence="9">The sequence shown here is derived from an EMBL/GenBank/DDBJ whole genome shotgun (WGS) entry which is preliminary data.</text>
</comment>
<feature type="transmembrane region" description="Helical" evidence="7">
    <location>
        <begin position="327"/>
        <end position="345"/>
    </location>
</feature>
<dbReference type="Gene3D" id="1.20.1250.20">
    <property type="entry name" value="MFS general substrate transporter like domains"/>
    <property type="match status" value="1"/>
</dbReference>
<sequence length="502" mass="53957">KLNMADSTSFGYRWRSSKAFILFVIILALFCDTFLYSFPVPILSYMIEDRLGIDPSQTQNITAALLSLHGFITLVSAPITAHYADQYQSRKIPFLLGLVGCLVGTLLICLTPSLAGVFVGRILQAVSGSATWIVGSAALTDQVDVQNLGKLYGFAMSFVSAGVVAGPSIAGIVLELAGYWPAWSIPLGILTLDIIMRCLMIEKSKVSSVSISSEDAISSGETSALLNEDANSTNHLSPDKPDETGPDKTARRGFYQIMLSDGRVIVGLLNTILNATLLSSFDATLTLHLRDTFGWGSLAAGMMFLSLQLPFILLASAAGWIRDRSGLRYPTTIGWILLAPTMWLLGVPGTSKLHDITGGNGEGLYIFAVTAFGVISPFVRGAGYLQLSIVLNELQDNNPSMFGPQGGSNRVFALQDIALSLGLMIGPLISGLLSESVGYYWMGFTFGKHKPAHILINYLVFLILLSTAMICLSSAVTSWAFLSPVDFLKSDRHEPESGTNVA</sequence>
<evidence type="ECO:0000256" key="1">
    <source>
        <dbReference type="ARBA" id="ARBA00004141"/>
    </source>
</evidence>
<evidence type="ECO:0000256" key="6">
    <source>
        <dbReference type="ARBA" id="ARBA00023136"/>
    </source>
</evidence>
<reference evidence="9" key="2">
    <citation type="journal article" date="2023" name="IMA Fungus">
        <title>Comparative genomic study of the Penicillium genus elucidates a diverse pangenome and 15 lateral gene transfer events.</title>
        <authorList>
            <person name="Petersen C."/>
            <person name="Sorensen T."/>
            <person name="Nielsen M.R."/>
            <person name="Sondergaard T.E."/>
            <person name="Sorensen J.L."/>
            <person name="Fitzpatrick D.A."/>
            <person name="Frisvad J.C."/>
            <person name="Nielsen K.L."/>
        </authorList>
    </citation>
    <scope>NUCLEOTIDE SEQUENCE</scope>
    <source>
        <strain evidence="9">IBT 30069</strain>
    </source>
</reference>
<feature type="transmembrane region" description="Helical" evidence="7">
    <location>
        <begin position="20"/>
        <end position="41"/>
    </location>
</feature>
<dbReference type="GO" id="GO:0022857">
    <property type="term" value="F:transmembrane transporter activity"/>
    <property type="evidence" value="ECO:0007669"/>
    <property type="project" value="InterPro"/>
</dbReference>
<dbReference type="GO" id="GO:0016020">
    <property type="term" value="C:membrane"/>
    <property type="evidence" value="ECO:0007669"/>
    <property type="project" value="UniProtKB-SubCell"/>
</dbReference>
<reference evidence="9" key="1">
    <citation type="submission" date="2022-11" db="EMBL/GenBank/DDBJ databases">
        <authorList>
            <person name="Petersen C."/>
        </authorList>
    </citation>
    <scope>NUCLEOTIDE SEQUENCE</scope>
    <source>
        <strain evidence="9">IBT 30069</strain>
    </source>
</reference>
<evidence type="ECO:0000256" key="5">
    <source>
        <dbReference type="ARBA" id="ARBA00022989"/>
    </source>
</evidence>
<evidence type="ECO:0000259" key="8">
    <source>
        <dbReference type="PROSITE" id="PS50850"/>
    </source>
</evidence>
<dbReference type="AlphaFoldDB" id="A0A9W9FY18"/>
<evidence type="ECO:0000256" key="4">
    <source>
        <dbReference type="ARBA" id="ARBA00022692"/>
    </source>
</evidence>
<evidence type="ECO:0000313" key="9">
    <source>
        <dbReference type="EMBL" id="KAJ5108563.1"/>
    </source>
</evidence>
<proteinExistence type="inferred from homology"/>
<evidence type="ECO:0000313" key="10">
    <source>
        <dbReference type="Proteomes" id="UP001149165"/>
    </source>
</evidence>
<feature type="transmembrane region" description="Helical" evidence="7">
    <location>
        <begin position="61"/>
        <end position="81"/>
    </location>
</feature>
<feature type="transmembrane region" description="Helical" evidence="7">
    <location>
        <begin position="262"/>
        <end position="281"/>
    </location>
</feature>
<dbReference type="InterPro" id="IPR050930">
    <property type="entry name" value="MFS_Vesicular_Transporter"/>
</dbReference>
<gene>
    <name evidence="9" type="ORF">N7456_005238</name>
</gene>
<dbReference type="PRINTS" id="PR01035">
    <property type="entry name" value="TCRTETA"/>
</dbReference>
<feature type="transmembrane region" description="Helical" evidence="7">
    <location>
        <begin position="412"/>
        <end position="434"/>
    </location>
</feature>
<dbReference type="InterPro" id="IPR036259">
    <property type="entry name" value="MFS_trans_sf"/>
</dbReference>
<feature type="transmembrane region" description="Helical" evidence="7">
    <location>
        <begin position="180"/>
        <end position="200"/>
    </location>
</feature>
<protein>
    <recommendedName>
        <fullName evidence="8">Major facilitator superfamily (MFS) profile domain-containing protein</fullName>
    </recommendedName>
</protein>
<dbReference type="SUPFAM" id="SSF103473">
    <property type="entry name" value="MFS general substrate transporter"/>
    <property type="match status" value="1"/>
</dbReference>
<feature type="domain" description="Major facilitator superfamily (MFS) profile" evidence="8">
    <location>
        <begin position="21"/>
        <end position="486"/>
    </location>
</feature>
<feature type="transmembrane region" description="Helical" evidence="7">
    <location>
        <begin position="365"/>
        <end position="391"/>
    </location>
</feature>
<dbReference type="PROSITE" id="PS50850">
    <property type="entry name" value="MFS"/>
    <property type="match status" value="1"/>
</dbReference>
<feature type="transmembrane region" description="Helical" evidence="7">
    <location>
        <begin position="151"/>
        <end position="174"/>
    </location>
</feature>
<keyword evidence="6 7" id="KW-0472">Membrane</keyword>